<sequence>MGAALGLGAAMPASAQSILDVRDTTARQEQLRSTAIIGGTVKSEARISRTFRLRVDTQLTTVPGADGQNRIHPRLARSMVDLFPIPDEGFRLSAGNRFVARRVAGDSRGLLYTPRGPGNGVMRTGLRRFNPAVTVGYQGEVAPKVSLGVEVGALKGHAWQRVRTDGAMPRGMRERDRNPVASLVNVDATVKF</sequence>
<accession>A0A840F5Q1</accession>
<reference evidence="1 2" key="1">
    <citation type="submission" date="2020-08" db="EMBL/GenBank/DDBJ databases">
        <title>Genomic Encyclopedia of Type Strains, Phase IV (KMG-IV): sequencing the most valuable type-strain genomes for metagenomic binning, comparative biology and taxonomic classification.</title>
        <authorList>
            <person name="Goeker M."/>
        </authorList>
    </citation>
    <scope>NUCLEOTIDE SEQUENCE [LARGE SCALE GENOMIC DNA]</scope>
    <source>
        <strain evidence="1 2">YC6723</strain>
    </source>
</reference>
<gene>
    <name evidence="1" type="ORF">GGQ80_002519</name>
</gene>
<evidence type="ECO:0000313" key="2">
    <source>
        <dbReference type="Proteomes" id="UP000529795"/>
    </source>
</evidence>
<dbReference type="RefSeq" id="WP_183985290.1">
    <property type="nucleotide sequence ID" value="NZ_JACIEV010000007.1"/>
</dbReference>
<dbReference type="Proteomes" id="UP000529795">
    <property type="component" value="Unassembled WGS sequence"/>
</dbReference>
<dbReference type="AlphaFoldDB" id="A0A840F5Q1"/>
<dbReference type="EMBL" id="JACIEV010000007">
    <property type="protein sequence ID" value="MBB4154603.1"/>
    <property type="molecule type" value="Genomic_DNA"/>
</dbReference>
<organism evidence="1 2">
    <name type="scientific">Sphingomonas jinjuensis</name>
    <dbReference type="NCBI Taxonomy" id="535907"/>
    <lineage>
        <taxon>Bacteria</taxon>
        <taxon>Pseudomonadati</taxon>
        <taxon>Pseudomonadota</taxon>
        <taxon>Alphaproteobacteria</taxon>
        <taxon>Sphingomonadales</taxon>
        <taxon>Sphingomonadaceae</taxon>
        <taxon>Sphingomonas</taxon>
    </lineage>
</organism>
<name>A0A840F5Q1_9SPHN</name>
<keyword evidence="2" id="KW-1185">Reference proteome</keyword>
<evidence type="ECO:0000313" key="1">
    <source>
        <dbReference type="EMBL" id="MBB4154603.1"/>
    </source>
</evidence>
<protein>
    <submittedName>
        <fullName evidence="1">Uncharacterized protein</fullName>
    </submittedName>
</protein>
<comment type="caution">
    <text evidence="1">The sequence shown here is derived from an EMBL/GenBank/DDBJ whole genome shotgun (WGS) entry which is preliminary data.</text>
</comment>
<proteinExistence type="predicted"/>